<feature type="domain" description="N-acetyltransferase" evidence="1">
    <location>
        <begin position="54"/>
        <end position="223"/>
    </location>
</feature>
<sequence>MIVLREAHADVERKLMVSVRAARPDDAHQCAPLVFASGEREFLYFLGVARERCIEFLEAAFRSRAGRFSWRRHRVAIDEYGAVTGVLALHDGRSMRWDGPSLVWMLARHFGAWGAAHMLARGLLLETELPKPSHDQILMAHCAVAEPMRGQGIFTALFRHVTTSDLRAEDADRRIVLDVLVENEAARALYERLGFVANVAARRPRSRRLPAELYSIRMSRDCRPDEITDPRE</sequence>
<dbReference type="Proteomes" id="UP000238169">
    <property type="component" value="Unassembled WGS sequence"/>
</dbReference>
<evidence type="ECO:0000259" key="1">
    <source>
        <dbReference type="PROSITE" id="PS51186"/>
    </source>
</evidence>
<reference evidence="3" key="1">
    <citation type="submission" date="2018-01" db="EMBL/GenBank/DDBJ databases">
        <authorList>
            <person name="Peeters C."/>
        </authorList>
    </citation>
    <scope>NUCLEOTIDE SEQUENCE [LARGE SCALE GENOMIC DNA]</scope>
</reference>
<accession>A0A2U3I5Y1</accession>
<dbReference type="GO" id="GO:0016747">
    <property type="term" value="F:acyltransferase activity, transferring groups other than amino-acyl groups"/>
    <property type="evidence" value="ECO:0007669"/>
    <property type="project" value="InterPro"/>
</dbReference>
<keyword evidence="3" id="KW-1185">Reference proteome</keyword>
<dbReference type="OrthoDB" id="9098398at2"/>
<dbReference type="PROSITE" id="PS51186">
    <property type="entry name" value="GNAT"/>
    <property type="match status" value="1"/>
</dbReference>
<name>A0A2U3I5Y1_9BURK</name>
<dbReference type="Gene3D" id="3.40.630.30">
    <property type="match status" value="1"/>
</dbReference>
<dbReference type="InterPro" id="IPR016181">
    <property type="entry name" value="Acyl_CoA_acyltransferase"/>
</dbReference>
<evidence type="ECO:0000313" key="2">
    <source>
        <dbReference type="EMBL" id="SPB15578.1"/>
    </source>
</evidence>
<dbReference type="AlphaFoldDB" id="A0A2U3I5Y1"/>
<proteinExistence type="predicted"/>
<organism evidence="2 3">
    <name type="scientific">Caballeronia novacaledonica</name>
    <dbReference type="NCBI Taxonomy" id="1544861"/>
    <lineage>
        <taxon>Bacteria</taxon>
        <taxon>Pseudomonadati</taxon>
        <taxon>Pseudomonadota</taxon>
        <taxon>Betaproteobacteria</taxon>
        <taxon>Burkholderiales</taxon>
        <taxon>Burkholderiaceae</taxon>
        <taxon>Caballeronia</taxon>
    </lineage>
</organism>
<dbReference type="EMBL" id="OGTP01000008">
    <property type="protein sequence ID" value="SPB15578.1"/>
    <property type="molecule type" value="Genomic_DNA"/>
</dbReference>
<gene>
    <name evidence="2" type="ORF">NOV72_02798</name>
</gene>
<dbReference type="Pfam" id="PF00583">
    <property type="entry name" value="Acetyltransf_1"/>
    <property type="match status" value="1"/>
</dbReference>
<evidence type="ECO:0000313" key="3">
    <source>
        <dbReference type="Proteomes" id="UP000238169"/>
    </source>
</evidence>
<protein>
    <submittedName>
        <fullName evidence="2">Acetyltransferase</fullName>
    </submittedName>
</protein>
<dbReference type="SUPFAM" id="SSF55729">
    <property type="entry name" value="Acyl-CoA N-acyltransferases (Nat)"/>
    <property type="match status" value="1"/>
</dbReference>
<keyword evidence="2" id="KW-0808">Transferase</keyword>
<dbReference type="InterPro" id="IPR000182">
    <property type="entry name" value="GNAT_dom"/>
</dbReference>